<accession>A0A931FRV3</accession>
<keyword evidence="2" id="KW-0812">Transmembrane</keyword>
<feature type="transmembrane region" description="Helical" evidence="2">
    <location>
        <begin position="12"/>
        <end position="31"/>
    </location>
</feature>
<dbReference type="InterPro" id="IPR050706">
    <property type="entry name" value="Cyclic-di-GMP_PDE-like"/>
</dbReference>
<dbReference type="GO" id="GO:0071111">
    <property type="term" value="F:cyclic-guanylate-specific phosphodiesterase activity"/>
    <property type="evidence" value="ECO:0007669"/>
    <property type="project" value="InterPro"/>
</dbReference>
<dbReference type="AlphaFoldDB" id="A0A931FRV3"/>
<evidence type="ECO:0000259" key="3">
    <source>
        <dbReference type="PROSITE" id="PS50883"/>
    </source>
</evidence>
<evidence type="ECO:0000256" key="2">
    <source>
        <dbReference type="SAM" id="Phobius"/>
    </source>
</evidence>
<feature type="region of interest" description="Disordered" evidence="1">
    <location>
        <begin position="138"/>
        <end position="187"/>
    </location>
</feature>
<protein>
    <submittedName>
        <fullName evidence="4">EAL domain-containing protein</fullName>
    </submittedName>
</protein>
<dbReference type="EMBL" id="JADQDO010000009">
    <property type="protein sequence ID" value="MBF9234938.1"/>
    <property type="molecule type" value="Genomic_DNA"/>
</dbReference>
<evidence type="ECO:0000313" key="4">
    <source>
        <dbReference type="EMBL" id="MBF9234938.1"/>
    </source>
</evidence>
<dbReference type="PROSITE" id="PS50883">
    <property type="entry name" value="EAL"/>
    <property type="match status" value="1"/>
</dbReference>
<dbReference type="SUPFAM" id="SSF141868">
    <property type="entry name" value="EAL domain-like"/>
    <property type="match status" value="1"/>
</dbReference>
<proteinExistence type="predicted"/>
<sequence length="460" mass="49422">MAKARQILEGRGATLGALCTASAVVVVLGAVAVDAGLLATSIALLHVAALSGVAFAWARANEASKAAQKASADLRYVAKRLIRLEQDIIRTPGAATPAIRTTMAEVTGTVGLLGGVVRELARNVAAQNRDVADLKDSLKVSTKPAESEKPALKIAPEPRPVTTPVAAREKAQPEPSLLPQPRKETEDEMRRMRLVTQAFEADRVELHLQPVVALPQRRVRFYEALARLRLADGTLLGPGEFLPVLERLGRAPEFDRRVITRTIAVANHLLARGSEAIVGVNLSPRSVREPGFLHSLVRVLDASPEVVGKIVLELPQSLWRSLDADQRQALATLRDRGVPMSLDRAGDLDFDARALSDLGVRFLKLPAELMLAAAEQDEGSAYDLGVRDFASILRREGIKLVAERVEREEIVPALVDLGVPLAQGFVFAAPRAIRSEVLGEPGAEKASSPAGDRPAMRRAG</sequence>
<feature type="region of interest" description="Disordered" evidence="1">
    <location>
        <begin position="438"/>
        <end position="460"/>
    </location>
</feature>
<feature type="transmembrane region" description="Helical" evidence="2">
    <location>
        <begin position="37"/>
        <end position="58"/>
    </location>
</feature>
<evidence type="ECO:0000313" key="5">
    <source>
        <dbReference type="Proteomes" id="UP000599312"/>
    </source>
</evidence>
<dbReference type="InterPro" id="IPR035919">
    <property type="entry name" value="EAL_sf"/>
</dbReference>
<dbReference type="RefSeq" id="WP_196272932.1">
    <property type="nucleotide sequence ID" value="NZ_JADQDO010000009.1"/>
</dbReference>
<dbReference type="Gene3D" id="3.20.20.450">
    <property type="entry name" value="EAL domain"/>
    <property type="match status" value="1"/>
</dbReference>
<dbReference type="PANTHER" id="PTHR33121:SF79">
    <property type="entry name" value="CYCLIC DI-GMP PHOSPHODIESTERASE PDED-RELATED"/>
    <property type="match status" value="1"/>
</dbReference>
<feature type="domain" description="EAL" evidence="3">
    <location>
        <begin position="188"/>
        <end position="444"/>
    </location>
</feature>
<dbReference type="Proteomes" id="UP000599312">
    <property type="component" value="Unassembled WGS sequence"/>
</dbReference>
<gene>
    <name evidence="4" type="ORF">I2H38_16305</name>
</gene>
<keyword evidence="5" id="KW-1185">Reference proteome</keyword>
<reference evidence="4" key="1">
    <citation type="submission" date="2020-11" db="EMBL/GenBank/DDBJ databases">
        <authorList>
            <person name="Kim M.K."/>
        </authorList>
    </citation>
    <scope>NUCLEOTIDE SEQUENCE</scope>
    <source>
        <strain evidence="4">BT350</strain>
    </source>
</reference>
<evidence type="ECO:0000256" key="1">
    <source>
        <dbReference type="SAM" id="MobiDB-lite"/>
    </source>
</evidence>
<comment type="caution">
    <text evidence="4">The sequence shown here is derived from an EMBL/GenBank/DDBJ whole genome shotgun (WGS) entry which is preliminary data.</text>
</comment>
<dbReference type="Pfam" id="PF00563">
    <property type="entry name" value="EAL"/>
    <property type="match status" value="1"/>
</dbReference>
<name>A0A931FRV3_9HYPH</name>
<dbReference type="SMART" id="SM00052">
    <property type="entry name" value="EAL"/>
    <property type="match status" value="1"/>
</dbReference>
<organism evidence="4 5">
    <name type="scientific">Microvirga alba</name>
    <dbReference type="NCBI Taxonomy" id="2791025"/>
    <lineage>
        <taxon>Bacteria</taxon>
        <taxon>Pseudomonadati</taxon>
        <taxon>Pseudomonadota</taxon>
        <taxon>Alphaproteobacteria</taxon>
        <taxon>Hyphomicrobiales</taxon>
        <taxon>Methylobacteriaceae</taxon>
        <taxon>Microvirga</taxon>
    </lineage>
</organism>
<dbReference type="CDD" id="cd01948">
    <property type="entry name" value="EAL"/>
    <property type="match status" value="1"/>
</dbReference>
<keyword evidence="2" id="KW-0472">Membrane</keyword>
<keyword evidence="2" id="KW-1133">Transmembrane helix</keyword>
<dbReference type="InterPro" id="IPR001633">
    <property type="entry name" value="EAL_dom"/>
</dbReference>
<dbReference type="PANTHER" id="PTHR33121">
    <property type="entry name" value="CYCLIC DI-GMP PHOSPHODIESTERASE PDEF"/>
    <property type="match status" value="1"/>
</dbReference>